<dbReference type="AlphaFoldDB" id="A0A7W8F9D8"/>
<dbReference type="EMBL" id="JACHJE010000006">
    <property type="protein sequence ID" value="MBB5126184.1"/>
    <property type="molecule type" value="Genomic_DNA"/>
</dbReference>
<protein>
    <recommendedName>
        <fullName evidence="3">Immunity protein Imm1</fullName>
    </recommendedName>
</protein>
<evidence type="ECO:0000313" key="2">
    <source>
        <dbReference type="Proteomes" id="UP000568022"/>
    </source>
</evidence>
<comment type="caution">
    <text evidence="1">The sequence shown here is derived from an EMBL/GenBank/DDBJ whole genome shotgun (WGS) entry which is preliminary data.</text>
</comment>
<keyword evidence="2" id="KW-1185">Reference proteome</keyword>
<sequence length="167" mass="18692">MIVLGGTHSGAVYARSEREVDALIDHIMNDLIQQGVTPDGFEIVPERAVLSIVEGRYPEETDQRWPGNYLYVSVNVERGYGALKWWTSKVPTDAPEDHVSRHVWTSGNSNPPSFDPQLIEDPGSPSYYPREAAIPVTQVRAALEEFCRDRTGARPECIPWLLLSQSV</sequence>
<evidence type="ECO:0000313" key="1">
    <source>
        <dbReference type="EMBL" id="MBB5126184.1"/>
    </source>
</evidence>
<reference evidence="1 2" key="1">
    <citation type="submission" date="2020-08" db="EMBL/GenBank/DDBJ databases">
        <title>Genomic Encyclopedia of Type Strains, Phase III (KMG-III): the genomes of soil and plant-associated and newly described type strains.</title>
        <authorList>
            <person name="Whitman W."/>
        </authorList>
    </citation>
    <scope>NUCLEOTIDE SEQUENCE [LARGE SCALE GENOMIC DNA]</scope>
    <source>
        <strain evidence="1 2">CECT 3226</strain>
    </source>
</reference>
<accession>A0A7W8F9D8</accession>
<gene>
    <name evidence="1" type="ORF">FHS32_002921</name>
</gene>
<name>A0A7W8F9D8_9ACTN</name>
<organism evidence="1 2">
    <name type="scientific">Streptomyces griseoloalbus</name>
    <dbReference type="NCBI Taxonomy" id="67303"/>
    <lineage>
        <taxon>Bacteria</taxon>
        <taxon>Bacillati</taxon>
        <taxon>Actinomycetota</taxon>
        <taxon>Actinomycetes</taxon>
        <taxon>Kitasatosporales</taxon>
        <taxon>Streptomycetaceae</taxon>
        <taxon>Streptomyces</taxon>
    </lineage>
</organism>
<dbReference type="Pfam" id="PF14430">
    <property type="entry name" value="Imm1"/>
    <property type="match status" value="1"/>
</dbReference>
<dbReference type="Proteomes" id="UP000568022">
    <property type="component" value="Unassembled WGS sequence"/>
</dbReference>
<proteinExistence type="predicted"/>
<evidence type="ECO:0008006" key="3">
    <source>
        <dbReference type="Google" id="ProtNLM"/>
    </source>
</evidence>
<dbReference type="InterPro" id="IPR025680">
    <property type="entry name" value="DddI"/>
</dbReference>